<feature type="region of interest" description="Disordered" evidence="1">
    <location>
        <begin position="16"/>
        <end position="49"/>
    </location>
</feature>
<sequence>MWRLIYRKVNGRPGNSSLRLGQIQAAEKNEDVNNSIQDDKEEPLHKSRAHHGKVLLATEAKQCEECSEGIPFGL</sequence>
<comment type="caution">
    <text evidence="2">The sequence shown here is derived from an EMBL/GenBank/DDBJ whole genome shotgun (WGS) entry which is preliminary data.</text>
</comment>
<accession>A0A9X0CXI9</accession>
<gene>
    <name evidence="2" type="ORF">OS493_030709</name>
</gene>
<evidence type="ECO:0000313" key="2">
    <source>
        <dbReference type="EMBL" id="KAJ7377114.1"/>
    </source>
</evidence>
<protein>
    <submittedName>
        <fullName evidence="2">Uncharacterized protein</fullName>
    </submittedName>
</protein>
<dbReference type="AlphaFoldDB" id="A0A9X0CXI9"/>
<evidence type="ECO:0000313" key="3">
    <source>
        <dbReference type="Proteomes" id="UP001163046"/>
    </source>
</evidence>
<dbReference type="Proteomes" id="UP001163046">
    <property type="component" value="Unassembled WGS sequence"/>
</dbReference>
<keyword evidence="3" id="KW-1185">Reference proteome</keyword>
<organism evidence="2 3">
    <name type="scientific">Desmophyllum pertusum</name>
    <dbReference type="NCBI Taxonomy" id="174260"/>
    <lineage>
        <taxon>Eukaryota</taxon>
        <taxon>Metazoa</taxon>
        <taxon>Cnidaria</taxon>
        <taxon>Anthozoa</taxon>
        <taxon>Hexacorallia</taxon>
        <taxon>Scleractinia</taxon>
        <taxon>Caryophylliina</taxon>
        <taxon>Caryophylliidae</taxon>
        <taxon>Desmophyllum</taxon>
    </lineage>
</organism>
<proteinExistence type="predicted"/>
<reference evidence="2" key="1">
    <citation type="submission" date="2023-01" db="EMBL/GenBank/DDBJ databases">
        <title>Genome assembly of the deep-sea coral Lophelia pertusa.</title>
        <authorList>
            <person name="Herrera S."/>
            <person name="Cordes E."/>
        </authorList>
    </citation>
    <scope>NUCLEOTIDE SEQUENCE</scope>
    <source>
        <strain evidence="2">USNM1676648</strain>
        <tissue evidence="2">Polyp</tissue>
    </source>
</reference>
<name>A0A9X0CXI9_9CNID</name>
<dbReference type="EMBL" id="MU826383">
    <property type="protein sequence ID" value="KAJ7377114.1"/>
    <property type="molecule type" value="Genomic_DNA"/>
</dbReference>
<evidence type="ECO:0000256" key="1">
    <source>
        <dbReference type="SAM" id="MobiDB-lite"/>
    </source>
</evidence>